<evidence type="ECO:0000313" key="3">
    <source>
        <dbReference type="Proteomes" id="UP000799438"/>
    </source>
</evidence>
<keyword evidence="1" id="KW-0472">Membrane</keyword>
<dbReference type="AlphaFoldDB" id="A0A6A6B1C6"/>
<sequence>MNGNQVNTTLINRTPPPRKGLNYYIAYYSLAIICYIVVTIGYLICVSEDPTFSDKMLTIVFSVSTLVVTIGVAFFTYASRRDCAYHLHTCRFRAKAATNNVKGAVKDFLIRCRFPTYKRPRAGSQNGAA</sequence>
<dbReference type="RefSeq" id="XP_033393555.1">
    <property type="nucleotide sequence ID" value="XM_033542462.1"/>
</dbReference>
<protein>
    <submittedName>
        <fullName evidence="2">Uncharacterized protein</fullName>
    </submittedName>
</protein>
<gene>
    <name evidence="2" type="ORF">K452DRAFT_301570</name>
</gene>
<proteinExistence type="predicted"/>
<accession>A0A6A6B1C6</accession>
<keyword evidence="1" id="KW-0812">Transmembrane</keyword>
<evidence type="ECO:0000256" key="1">
    <source>
        <dbReference type="SAM" id="Phobius"/>
    </source>
</evidence>
<evidence type="ECO:0000313" key="2">
    <source>
        <dbReference type="EMBL" id="KAF2137840.1"/>
    </source>
</evidence>
<feature type="transmembrane region" description="Helical" evidence="1">
    <location>
        <begin position="21"/>
        <end position="44"/>
    </location>
</feature>
<dbReference type="GeneID" id="54299959"/>
<keyword evidence="1" id="KW-1133">Transmembrane helix</keyword>
<name>A0A6A6B1C6_9PEZI</name>
<dbReference type="EMBL" id="ML995499">
    <property type="protein sequence ID" value="KAF2137840.1"/>
    <property type="molecule type" value="Genomic_DNA"/>
</dbReference>
<feature type="transmembrane region" description="Helical" evidence="1">
    <location>
        <begin position="56"/>
        <end position="78"/>
    </location>
</feature>
<keyword evidence="3" id="KW-1185">Reference proteome</keyword>
<dbReference type="Proteomes" id="UP000799438">
    <property type="component" value="Unassembled WGS sequence"/>
</dbReference>
<organism evidence="2 3">
    <name type="scientific">Aplosporella prunicola CBS 121167</name>
    <dbReference type="NCBI Taxonomy" id="1176127"/>
    <lineage>
        <taxon>Eukaryota</taxon>
        <taxon>Fungi</taxon>
        <taxon>Dikarya</taxon>
        <taxon>Ascomycota</taxon>
        <taxon>Pezizomycotina</taxon>
        <taxon>Dothideomycetes</taxon>
        <taxon>Dothideomycetes incertae sedis</taxon>
        <taxon>Botryosphaeriales</taxon>
        <taxon>Aplosporellaceae</taxon>
        <taxon>Aplosporella</taxon>
    </lineage>
</organism>
<reference evidence="2" key="1">
    <citation type="journal article" date="2020" name="Stud. Mycol.">
        <title>101 Dothideomycetes genomes: a test case for predicting lifestyles and emergence of pathogens.</title>
        <authorList>
            <person name="Haridas S."/>
            <person name="Albert R."/>
            <person name="Binder M."/>
            <person name="Bloem J."/>
            <person name="Labutti K."/>
            <person name="Salamov A."/>
            <person name="Andreopoulos B."/>
            <person name="Baker S."/>
            <person name="Barry K."/>
            <person name="Bills G."/>
            <person name="Bluhm B."/>
            <person name="Cannon C."/>
            <person name="Castanera R."/>
            <person name="Culley D."/>
            <person name="Daum C."/>
            <person name="Ezra D."/>
            <person name="Gonzalez J."/>
            <person name="Henrissat B."/>
            <person name="Kuo A."/>
            <person name="Liang C."/>
            <person name="Lipzen A."/>
            <person name="Lutzoni F."/>
            <person name="Magnuson J."/>
            <person name="Mondo S."/>
            <person name="Nolan M."/>
            <person name="Ohm R."/>
            <person name="Pangilinan J."/>
            <person name="Park H.-J."/>
            <person name="Ramirez L."/>
            <person name="Alfaro M."/>
            <person name="Sun H."/>
            <person name="Tritt A."/>
            <person name="Yoshinaga Y."/>
            <person name="Zwiers L.-H."/>
            <person name="Turgeon B."/>
            <person name="Goodwin S."/>
            <person name="Spatafora J."/>
            <person name="Crous P."/>
            <person name="Grigoriev I."/>
        </authorList>
    </citation>
    <scope>NUCLEOTIDE SEQUENCE</scope>
    <source>
        <strain evidence="2">CBS 121167</strain>
    </source>
</reference>